<organism evidence="2 3">
    <name type="scientific">Tumebacillus avium</name>
    <dbReference type="NCBI Taxonomy" id="1903704"/>
    <lineage>
        <taxon>Bacteria</taxon>
        <taxon>Bacillati</taxon>
        <taxon>Bacillota</taxon>
        <taxon>Bacilli</taxon>
        <taxon>Bacillales</taxon>
        <taxon>Alicyclobacillaceae</taxon>
        <taxon>Tumebacillus</taxon>
    </lineage>
</organism>
<dbReference type="KEGG" id="tum:CBW65_04000"/>
<reference evidence="3" key="1">
    <citation type="submission" date="2017-05" db="EMBL/GenBank/DDBJ databases">
        <authorList>
            <person name="Sung H."/>
        </authorList>
    </citation>
    <scope>NUCLEOTIDE SEQUENCE [LARGE SCALE GENOMIC DNA]</scope>
    <source>
        <strain evidence="3">AR23208</strain>
    </source>
</reference>
<dbReference type="EMBL" id="CP021434">
    <property type="protein sequence ID" value="ARU60317.1"/>
    <property type="molecule type" value="Genomic_DNA"/>
</dbReference>
<dbReference type="AlphaFoldDB" id="A0A1Y0IIN3"/>
<feature type="transmembrane region" description="Helical" evidence="1">
    <location>
        <begin position="143"/>
        <end position="165"/>
    </location>
</feature>
<feature type="transmembrane region" description="Helical" evidence="1">
    <location>
        <begin position="85"/>
        <end position="104"/>
    </location>
</feature>
<gene>
    <name evidence="2" type="ORF">CBW65_04000</name>
</gene>
<evidence type="ECO:0000313" key="2">
    <source>
        <dbReference type="EMBL" id="ARU60317.1"/>
    </source>
</evidence>
<dbReference type="Pfam" id="PF08570">
    <property type="entry name" value="DUF1761"/>
    <property type="match status" value="1"/>
</dbReference>
<feature type="transmembrane region" description="Helical" evidence="1">
    <location>
        <begin position="116"/>
        <end position="136"/>
    </location>
</feature>
<proteinExistence type="predicted"/>
<accession>A0A1Y0IIN3</accession>
<name>A0A1Y0IIN3_9BACL</name>
<evidence type="ECO:0000256" key="1">
    <source>
        <dbReference type="SAM" id="Phobius"/>
    </source>
</evidence>
<sequence length="166" mass="18495">MHPSVWSFLDIPLTLRLRYKNCYYPIIKGIMKMSADVVLNVWAILAGAVISMVLGSLWYSKLLFGNVWMKLINKRQEDMVSPTGPMIGAVIVSLVNSFALAVLLEWTGAFDLWDALGVAALLSVVVTAATAINYLFEGRKMQLLAVQVGYHVVLFVINSILFTVWQ</sequence>
<evidence type="ECO:0008006" key="4">
    <source>
        <dbReference type="Google" id="ProtNLM"/>
    </source>
</evidence>
<protein>
    <recommendedName>
        <fullName evidence="4">DUF1761 domain-containing protein</fullName>
    </recommendedName>
</protein>
<feature type="transmembrane region" description="Helical" evidence="1">
    <location>
        <begin position="41"/>
        <end position="64"/>
    </location>
</feature>
<keyword evidence="1" id="KW-1133">Transmembrane helix</keyword>
<dbReference type="InterPro" id="IPR013879">
    <property type="entry name" value="DUF1761"/>
</dbReference>
<keyword evidence="1" id="KW-0812">Transmembrane</keyword>
<keyword evidence="1" id="KW-0472">Membrane</keyword>
<evidence type="ECO:0000313" key="3">
    <source>
        <dbReference type="Proteomes" id="UP000195437"/>
    </source>
</evidence>
<dbReference type="Proteomes" id="UP000195437">
    <property type="component" value="Chromosome"/>
</dbReference>
<keyword evidence="3" id="KW-1185">Reference proteome</keyword>